<dbReference type="PIRSF" id="PIRSF033913">
    <property type="entry name" value="S-S_format_DsbB"/>
    <property type="match status" value="1"/>
</dbReference>
<dbReference type="EMBL" id="CP089285">
    <property type="protein sequence ID" value="UTO56875.1"/>
    <property type="molecule type" value="Genomic_DNA"/>
</dbReference>
<dbReference type="Proteomes" id="UP001059822">
    <property type="component" value="Chromosome"/>
</dbReference>
<reference evidence="6" key="1">
    <citation type="journal article" date="2022" name="Microorganisms">
        <title>Assembly and Comparison of Ca. Neoehrlichia mikurensis Genomes.</title>
        <authorList>
            <person name="Azagi T."/>
            <person name="Dirks R.P."/>
            <person name="Yebra-Pimentel E.S."/>
            <person name="Schaap P.J."/>
            <person name="Koehorst J.J."/>
            <person name="Esser H.J."/>
            <person name="Sprong H."/>
        </authorList>
    </citation>
    <scope>NUCLEOTIDE SEQUENCE</scope>
    <source>
        <strain evidence="7">18-2804</strain>
        <strain evidence="6">18-2837</strain>
    </source>
</reference>
<dbReference type="GO" id="GO:0006457">
    <property type="term" value="P:protein folding"/>
    <property type="evidence" value="ECO:0007669"/>
    <property type="project" value="InterPro"/>
</dbReference>
<accession>A0A9Q9BTR8</accession>
<keyword evidence="9" id="KW-1185">Reference proteome</keyword>
<evidence type="ECO:0000256" key="2">
    <source>
        <dbReference type="ARBA" id="ARBA00022692"/>
    </source>
</evidence>
<name>A0A9Q9BTR8_9RICK</name>
<comment type="subcellular location">
    <subcellularLocation>
        <location evidence="1">Membrane</location>
        <topology evidence="1">Multi-pass membrane protein</topology>
    </subcellularLocation>
</comment>
<dbReference type="AlphaFoldDB" id="A0A9Q9BTR8"/>
<evidence type="ECO:0000313" key="8">
    <source>
        <dbReference type="Proteomes" id="UP001059822"/>
    </source>
</evidence>
<dbReference type="InterPro" id="IPR023380">
    <property type="entry name" value="DsbB-like_sf"/>
</dbReference>
<feature type="transmembrane region" description="Helical" evidence="5">
    <location>
        <begin position="117"/>
        <end position="144"/>
    </location>
</feature>
<evidence type="ECO:0000256" key="5">
    <source>
        <dbReference type="SAM" id="Phobius"/>
    </source>
</evidence>
<keyword evidence="2 5" id="KW-0812">Transmembrane</keyword>
<dbReference type="InterPro" id="IPR003752">
    <property type="entry name" value="DiS_bond_form_DsbB/BdbC"/>
</dbReference>
<keyword evidence="4 5" id="KW-0472">Membrane</keyword>
<evidence type="ECO:0000256" key="3">
    <source>
        <dbReference type="ARBA" id="ARBA00022989"/>
    </source>
</evidence>
<dbReference type="GO" id="GO:0016020">
    <property type="term" value="C:membrane"/>
    <property type="evidence" value="ECO:0007669"/>
    <property type="project" value="UniProtKB-SubCell"/>
</dbReference>
<sequence length="148" mass="17010">MLFLLFSVIALAVAYIAQFLFNFIPCELCIYERIPYFIIIILCIMSFFVKHKMIFISICLCYVLNICISTYHVGLEHGWFSDVLGCSSNINLNGLSFNDVKTSLLRTNVAYCNVPSFIFLGISMAGWNLFYSIMCLLFGICLFYKHKL</sequence>
<feature type="transmembrane region" description="Helical" evidence="5">
    <location>
        <begin position="30"/>
        <end position="49"/>
    </location>
</feature>
<organism evidence="6 8">
    <name type="scientific">Neoehrlichia mikurensis</name>
    <dbReference type="NCBI Taxonomy" id="89586"/>
    <lineage>
        <taxon>Bacteria</taxon>
        <taxon>Pseudomonadati</taxon>
        <taxon>Pseudomonadota</taxon>
        <taxon>Alphaproteobacteria</taxon>
        <taxon>Rickettsiales</taxon>
        <taxon>Anaplasmataceae</taxon>
        <taxon>Candidatus Neoehrlichia</taxon>
    </lineage>
</organism>
<dbReference type="RefSeq" id="WP_246575346.1">
    <property type="nucleotide sequence ID" value="NZ_CP089285.1"/>
</dbReference>
<evidence type="ECO:0000313" key="6">
    <source>
        <dbReference type="EMBL" id="UTO55960.1"/>
    </source>
</evidence>
<evidence type="ECO:0000256" key="1">
    <source>
        <dbReference type="ARBA" id="ARBA00004141"/>
    </source>
</evidence>
<gene>
    <name evidence="7" type="ORF">LUA81_03280</name>
    <name evidence="6" type="ORF">LUA82_03305</name>
</gene>
<dbReference type="InterPro" id="IPR024199">
    <property type="entry name" value="Uncharacterised_DsbB"/>
</dbReference>
<dbReference type="Gene3D" id="1.20.1550.10">
    <property type="entry name" value="DsbB-like"/>
    <property type="match status" value="1"/>
</dbReference>
<dbReference type="GO" id="GO:0015035">
    <property type="term" value="F:protein-disulfide reductase activity"/>
    <property type="evidence" value="ECO:0007669"/>
    <property type="project" value="InterPro"/>
</dbReference>
<dbReference type="SUPFAM" id="SSF158442">
    <property type="entry name" value="DsbB-like"/>
    <property type="match status" value="1"/>
</dbReference>
<protein>
    <submittedName>
        <fullName evidence="6">Disulfide bond formation protein B</fullName>
    </submittedName>
</protein>
<evidence type="ECO:0000313" key="9">
    <source>
        <dbReference type="Proteomes" id="UP001059985"/>
    </source>
</evidence>
<proteinExistence type="predicted"/>
<evidence type="ECO:0000313" key="7">
    <source>
        <dbReference type="EMBL" id="UTO56875.1"/>
    </source>
</evidence>
<feature type="transmembrane region" description="Helical" evidence="5">
    <location>
        <begin position="54"/>
        <end position="74"/>
    </location>
</feature>
<evidence type="ECO:0000256" key="4">
    <source>
        <dbReference type="ARBA" id="ARBA00023136"/>
    </source>
</evidence>
<dbReference type="EMBL" id="CP089286">
    <property type="protein sequence ID" value="UTO55960.1"/>
    <property type="molecule type" value="Genomic_DNA"/>
</dbReference>
<keyword evidence="3 5" id="KW-1133">Transmembrane helix</keyword>
<dbReference type="Pfam" id="PF02600">
    <property type="entry name" value="DsbB"/>
    <property type="match status" value="1"/>
</dbReference>
<dbReference type="Proteomes" id="UP001059985">
    <property type="component" value="Chromosome"/>
</dbReference>